<keyword evidence="2 9" id="KW-0813">Transport</keyword>
<reference evidence="13" key="1">
    <citation type="submission" date="2015-07" db="EMBL/GenBank/DDBJ databases">
        <authorList>
            <person name="Rodrigo-Torres Lidia"/>
            <person name="Arahal R.David."/>
        </authorList>
    </citation>
    <scope>NUCLEOTIDE SEQUENCE [LARGE SCALE GENOMIC DNA]</scope>
    <source>
        <strain evidence="13">CECT 4801</strain>
    </source>
</reference>
<keyword evidence="5 9" id="KW-0812">Transmembrane</keyword>
<dbReference type="STRING" id="187304.B0E33_02260"/>
<dbReference type="PANTHER" id="PTHR35011:SF11">
    <property type="entry name" value="TRAP TRANSPORTER SMALL PERMEASE PROTEIN"/>
    <property type="match status" value="1"/>
</dbReference>
<evidence type="ECO:0000256" key="8">
    <source>
        <dbReference type="ARBA" id="ARBA00038436"/>
    </source>
</evidence>
<protein>
    <recommendedName>
        <fullName evidence="9">TRAP transporter small permease protein</fullName>
    </recommendedName>
</protein>
<evidence type="ECO:0000256" key="9">
    <source>
        <dbReference type="RuleBase" id="RU369079"/>
    </source>
</evidence>
<keyword evidence="4 9" id="KW-0997">Cell inner membrane</keyword>
<dbReference type="GO" id="GO:0005886">
    <property type="term" value="C:plasma membrane"/>
    <property type="evidence" value="ECO:0007669"/>
    <property type="project" value="UniProtKB-SubCell"/>
</dbReference>
<dbReference type="InterPro" id="IPR055348">
    <property type="entry name" value="DctQ"/>
</dbReference>
<name>A0A0M6YAN0_9HYPH</name>
<feature type="region of interest" description="Disordered" evidence="10">
    <location>
        <begin position="1"/>
        <end position="22"/>
    </location>
</feature>
<evidence type="ECO:0000313" key="12">
    <source>
        <dbReference type="EMBL" id="CTQ45870.1"/>
    </source>
</evidence>
<gene>
    <name evidence="12" type="primary">yiaM_2</name>
    <name evidence="12" type="ORF">LAL4801_04325</name>
</gene>
<feature type="transmembrane region" description="Helical" evidence="9">
    <location>
        <begin position="51"/>
        <end position="69"/>
    </location>
</feature>
<accession>A0A0M6YAN0</accession>
<evidence type="ECO:0000259" key="11">
    <source>
        <dbReference type="Pfam" id="PF04290"/>
    </source>
</evidence>
<evidence type="ECO:0000256" key="5">
    <source>
        <dbReference type="ARBA" id="ARBA00022692"/>
    </source>
</evidence>
<keyword evidence="7 9" id="KW-0472">Membrane</keyword>
<evidence type="ECO:0000256" key="10">
    <source>
        <dbReference type="SAM" id="MobiDB-lite"/>
    </source>
</evidence>
<keyword evidence="6 9" id="KW-1133">Transmembrane helix</keyword>
<evidence type="ECO:0000256" key="2">
    <source>
        <dbReference type="ARBA" id="ARBA00022448"/>
    </source>
</evidence>
<dbReference type="OrthoDB" id="4964541at2"/>
<evidence type="ECO:0000256" key="6">
    <source>
        <dbReference type="ARBA" id="ARBA00022989"/>
    </source>
</evidence>
<dbReference type="GO" id="GO:0015740">
    <property type="term" value="P:C4-dicarboxylate transport"/>
    <property type="evidence" value="ECO:0007669"/>
    <property type="project" value="TreeGrafter"/>
</dbReference>
<sequence length="202" mass="22899">MTQSNDAVADQTKQATAQTEHGRADGAPELLHFDETETDLSALKWIDAPGILVFWVLAVVVFLQFFTRYVLNDSLAWTEEVARYLLILVCFLGAITATRRGAHITLEFLMRMVPPRLAKALTVLSQTITLGFFASMTWIGIELTQKTRQKMISLPIPKAWIYTICVVALGLMAFYSAIWLWRRLRQSPEDLVRSLDDHLPTD</sequence>
<dbReference type="EMBL" id="CXST01000002">
    <property type="protein sequence ID" value="CTQ45870.1"/>
    <property type="molecule type" value="Genomic_DNA"/>
</dbReference>
<dbReference type="Proteomes" id="UP000048926">
    <property type="component" value="Unassembled WGS sequence"/>
</dbReference>
<evidence type="ECO:0000313" key="13">
    <source>
        <dbReference type="Proteomes" id="UP000048926"/>
    </source>
</evidence>
<organism evidence="12 13">
    <name type="scientific">Roseibium aggregatum</name>
    <dbReference type="NCBI Taxonomy" id="187304"/>
    <lineage>
        <taxon>Bacteria</taxon>
        <taxon>Pseudomonadati</taxon>
        <taxon>Pseudomonadota</taxon>
        <taxon>Alphaproteobacteria</taxon>
        <taxon>Hyphomicrobiales</taxon>
        <taxon>Stappiaceae</taxon>
        <taxon>Roseibium</taxon>
    </lineage>
</organism>
<feature type="domain" description="Tripartite ATP-independent periplasmic transporters DctQ component" evidence="11">
    <location>
        <begin position="57"/>
        <end position="185"/>
    </location>
</feature>
<comment type="subunit">
    <text evidence="9">The complex comprises the extracytoplasmic solute receptor protein and the two transmembrane proteins.</text>
</comment>
<dbReference type="GO" id="GO:0022857">
    <property type="term" value="F:transmembrane transporter activity"/>
    <property type="evidence" value="ECO:0007669"/>
    <property type="project" value="UniProtKB-UniRule"/>
</dbReference>
<comment type="subcellular location">
    <subcellularLocation>
        <location evidence="1 9">Cell inner membrane</location>
        <topology evidence="1 9">Multi-pass membrane protein</topology>
    </subcellularLocation>
</comment>
<evidence type="ECO:0000256" key="1">
    <source>
        <dbReference type="ARBA" id="ARBA00004429"/>
    </source>
</evidence>
<feature type="transmembrane region" description="Helical" evidence="9">
    <location>
        <begin position="120"/>
        <end position="139"/>
    </location>
</feature>
<keyword evidence="3" id="KW-1003">Cell membrane</keyword>
<feature type="transmembrane region" description="Helical" evidence="9">
    <location>
        <begin position="159"/>
        <end position="181"/>
    </location>
</feature>
<evidence type="ECO:0000256" key="3">
    <source>
        <dbReference type="ARBA" id="ARBA00022475"/>
    </source>
</evidence>
<proteinExistence type="inferred from homology"/>
<evidence type="ECO:0000256" key="4">
    <source>
        <dbReference type="ARBA" id="ARBA00022519"/>
    </source>
</evidence>
<dbReference type="Pfam" id="PF04290">
    <property type="entry name" value="DctQ"/>
    <property type="match status" value="1"/>
</dbReference>
<comment type="function">
    <text evidence="9">Part of the tripartite ATP-independent periplasmic (TRAP) transport system.</text>
</comment>
<comment type="similarity">
    <text evidence="8 9">Belongs to the TRAP transporter small permease family.</text>
</comment>
<keyword evidence="13" id="KW-1185">Reference proteome</keyword>
<dbReference type="InterPro" id="IPR007387">
    <property type="entry name" value="TRAP_DctQ"/>
</dbReference>
<feature type="compositionally biased region" description="Polar residues" evidence="10">
    <location>
        <begin position="1"/>
        <end position="19"/>
    </location>
</feature>
<dbReference type="AlphaFoldDB" id="A0A0M6YAN0"/>
<evidence type="ECO:0000256" key="7">
    <source>
        <dbReference type="ARBA" id="ARBA00023136"/>
    </source>
</evidence>
<dbReference type="PANTHER" id="PTHR35011">
    <property type="entry name" value="2,3-DIKETO-L-GULONATE TRAP TRANSPORTER SMALL PERMEASE PROTEIN YIAM"/>
    <property type="match status" value="1"/>
</dbReference>
<feature type="transmembrane region" description="Helical" evidence="9">
    <location>
        <begin position="81"/>
        <end position="99"/>
    </location>
</feature>